<protein>
    <submittedName>
        <fullName evidence="2">Uncharacterized protein</fullName>
    </submittedName>
</protein>
<dbReference type="WBParaSite" id="nRc.2.0.1.t20444-RA">
    <property type="protein sequence ID" value="nRc.2.0.1.t20444-RA"/>
    <property type="gene ID" value="nRc.2.0.1.g20444"/>
</dbReference>
<dbReference type="AlphaFoldDB" id="A0A915J2V6"/>
<dbReference type="Proteomes" id="UP000887565">
    <property type="component" value="Unplaced"/>
</dbReference>
<name>A0A915J2V6_ROMCU</name>
<organism evidence="1 2">
    <name type="scientific">Romanomermis culicivorax</name>
    <name type="common">Nematode worm</name>
    <dbReference type="NCBI Taxonomy" id="13658"/>
    <lineage>
        <taxon>Eukaryota</taxon>
        <taxon>Metazoa</taxon>
        <taxon>Ecdysozoa</taxon>
        <taxon>Nematoda</taxon>
        <taxon>Enoplea</taxon>
        <taxon>Dorylaimia</taxon>
        <taxon>Mermithida</taxon>
        <taxon>Mermithoidea</taxon>
        <taxon>Mermithidae</taxon>
        <taxon>Romanomermis</taxon>
    </lineage>
</organism>
<proteinExistence type="predicted"/>
<accession>A0A915J2V6</accession>
<evidence type="ECO:0000313" key="1">
    <source>
        <dbReference type="Proteomes" id="UP000887565"/>
    </source>
</evidence>
<reference evidence="2" key="1">
    <citation type="submission" date="2022-11" db="UniProtKB">
        <authorList>
            <consortium name="WormBaseParasite"/>
        </authorList>
    </citation>
    <scope>IDENTIFICATION</scope>
</reference>
<keyword evidence="1" id="KW-1185">Reference proteome</keyword>
<evidence type="ECO:0000313" key="2">
    <source>
        <dbReference type="WBParaSite" id="nRc.2.0.1.t20444-RA"/>
    </source>
</evidence>
<sequence>MSSNINFRNLLINVAEAVGSTMGSGPACNNMMTSAGLAIFRWKIGVSSDWSSEYSYEETAIGLSNNLSADVTCAKALFSKGNRDLRVLPCGIGGHRFLVCIGQLAPRGTVRRSTVPHGEGPHNGSS</sequence>